<feature type="domain" description="Tetratricopeptide repeat protein 5 OB fold" evidence="1">
    <location>
        <begin position="300"/>
        <end position="407"/>
    </location>
</feature>
<organism evidence="2 3">
    <name type="scientific">Aristolochia fimbriata</name>
    <name type="common">White veined hardy Dutchman's pipe vine</name>
    <dbReference type="NCBI Taxonomy" id="158543"/>
    <lineage>
        <taxon>Eukaryota</taxon>
        <taxon>Viridiplantae</taxon>
        <taxon>Streptophyta</taxon>
        <taxon>Embryophyta</taxon>
        <taxon>Tracheophyta</taxon>
        <taxon>Spermatophyta</taxon>
        <taxon>Magnoliopsida</taxon>
        <taxon>Magnoliidae</taxon>
        <taxon>Piperales</taxon>
        <taxon>Aristolochiaceae</taxon>
        <taxon>Aristolochia</taxon>
    </lineage>
</organism>
<dbReference type="InterPro" id="IPR019734">
    <property type="entry name" value="TPR_rpt"/>
</dbReference>
<gene>
    <name evidence="2" type="ORF">H6P81_009019</name>
</gene>
<comment type="caution">
    <text evidence="2">The sequence shown here is derived from an EMBL/GenBank/DDBJ whole genome shotgun (WGS) entry which is preliminary data.</text>
</comment>
<reference evidence="2 3" key="1">
    <citation type="submission" date="2021-07" db="EMBL/GenBank/DDBJ databases">
        <title>The Aristolochia fimbriata genome: insights into angiosperm evolution, floral development and chemical biosynthesis.</title>
        <authorList>
            <person name="Jiao Y."/>
        </authorList>
    </citation>
    <scope>NUCLEOTIDE SEQUENCE [LARGE SCALE GENOMIC DNA]</scope>
    <source>
        <strain evidence="2">IBCAS-2021</strain>
        <tissue evidence="2">Leaf</tissue>
    </source>
</reference>
<proteinExistence type="predicted"/>
<sequence length="419" mass="47112">MSGPSEVENQDIFSEIAAAAESLDHIRDTYFPANPDDKTSRLQKEADLALKLLDSIPLEQRRSSSRRATFEFLRGKMLNVFSDYRKEAEDHLSKAVKLNPSLADAWLSLGDCLWKKGDLTAAKNVLCLALEKCPNKKIYCQLSMLERKMAQDSYDQVQLVDESVEHAKEAVSCDVKDGYSWYNLGNAWLTRYFVTGAWDQKILLEVLKAYVHAEKDESMKSNPDLYYNCATVNKFLQNYERALSGFEAATLKDPGLNASEQVQHIVNLLDRIESSMNSHTNTKRLAAAGSSLVEFKLNTLQRATVSCLHEGSNRAGVVVGKVLLFIQHDDAPPLCYLVCDADQICFILSVYGLKSDAIKVGDQVTLVGPHYQSVDFSWKAKRYSFKSVRVDLMEQILVNGKALPPHLSVQPYFLSQHRP</sequence>
<protein>
    <recommendedName>
        <fullName evidence="1">Tetratricopeptide repeat protein 5 OB fold domain-containing protein</fullName>
    </recommendedName>
</protein>
<dbReference type="SMART" id="SM00028">
    <property type="entry name" value="TPR"/>
    <property type="match status" value="3"/>
</dbReference>
<dbReference type="SUPFAM" id="SSF48452">
    <property type="entry name" value="TPR-like"/>
    <property type="match status" value="1"/>
</dbReference>
<dbReference type="AlphaFoldDB" id="A0AAV7EK18"/>
<dbReference type="Proteomes" id="UP000825729">
    <property type="component" value="Unassembled WGS sequence"/>
</dbReference>
<keyword evidence="3" id="KW-1185">Reference proteome</keyword>
<dbReference type="EMBL" id="JAINDJ010000004">
    <property type="protein sequence ID" value="KAG9449054.1"/>
    <property type="molecule type" value="Genomic_DNA"/>
</dbReference>
<dbReference type="Pfam" id="PF16669">
    <property type="entry name" value="TTC5_OB"/>
    <property type="match status" value="1"/>
</dbReference>
<dbReference type="InterPro" id="IPR011990">
    <property type="entry name" value="TPR-like_helical_dom_sf"/>
</dbReference>
<dbReference type="PANTHER" id="PTHR26312:SF194">
    <property type="entry name" value="OS01G0506200 PROTEIN"/>
    <property type="match status" value="1"/>
</dbReference>
<evidence type="ECO:0000313" key="2">
    <source>
        <dbReference type="EMBL" id="KAG9449054.1"/>
    </source>
</evidence>
<dbReference type="Gene3D" id="1.25.40.10">
    <property type="entry name" value="Tetratricopeptide repeat domain"/>
    <property type="match status" value="1"/>
</dbReference>
<accession>A0AAV7EK18</accession>
<dbReference type="PANTHER" id="PTHR26312">
    <property type="entry name" value="TETRATRICOPEPTIDE REPEAT PROTEIN 5"/>
    <property type="match status" value="1"/>
</dbReference>
<dbReference type="Pfam" id="PF13181">
    <property type="entry name" value="TPR_8"/>
    <property type="match status" value="1"/>
</dbReference>
<name>A0AAV7EK18_ARIFI</name>
<evidence type="ECO:0000259" key="1">
    <source>
        <dbReference type="Pfam" id="PF16669"/>
    </source>
</evidence>
<evidence type="ECO:0000313" key="3">
    <source>
        <dbReference type="Proteomes" id="UP000825729"/>
    </source>
</evidence>
<dbReference type="InterPro" id="IPR032076">
    <property type="entry name" value="TTC5_OB"/>
</dbReference>